<dbReference type="InterPro" id="IPR006626">
    <property type="entry name" value="PbH1"/>
</dbReference>
<keyword evidence="5" id="KW-0732">Signal</keyword>
<name>A0ABQ9I3U9_9NEOP</name>
<keyword evidence="2 4" id="KW-0378">Hydrolase</keyword>
<comment type="similarity">
    <text evidence="1 4">Belongs to the glycosyl hydrolase 28 family.</text>
</comment>
<reference evidence="6 7" key="1">
    <citation type="submission" date="2023-02" db="EMBL/GenBank/DDBJ databases">
        <title>LHISI_Scaffold_Assembly.</title>
        <authorList>
            <person name="Stuart O.P."/>
            <person name="Cleave R."/>
            <person name="Magrath M.J.L."/>
            <person name="Mikheyev A.S."/>
        </authorList>
    </citation>
    <scope>NUCLEOTIDE SEQUENCE [LARGE SCALE GENOMIC DNA]</scope>
    <source>
        <strain evidence="6">Daus_M_001</strain>
        <tissue evidence="6">Leg muscle</tissue>
    </source>
</reference>
<organism evidence="6 7">
    <name type="scientific">Dryococelus australis</name>
    <dbReference type="NCBI Taxonomy" id="614101"/>
    <lineage>
        <taxon>Eukaryota</taxon>
        <taxon>Metazoa</taxon>
        <taxon>Ecdysozoa</taxon>
        <taxon>Arthropoda</taxon>
        <taxon>Hexapoda</taxon>
        <taxon>Insecta</taxon>
        <taxon>Pterygota</taxon>
        <taxon>Neoptera</taxon>
        <taxon>Polyneoptera</taxon>
        <taxon>Phasmatodea</taxon>
        <taxon>Verophasmatodea</taxon>
        <taxon>Anareolatae</taxon>
        <taxon>Phasmatidae</taxon>
        <taxon>Eurycanthinae</taxon>
        <taxon>Dryococelus</taxon>
    </lineage>
</organism>
<evidence type="ECO:0000313" key="7">
    <source>
        <dbReference type="Proteomes" id="UP001159363"/>
    </source>
</evidence>
<accession>A0ABQ9I3U9</accession>
<dbReference type="InterPro" id="IPR012334">
    <property type="entry name" value="Pectin_lyas_fold"/>
</dbReference>
<dbReference type="InterPro" id="IPR011050">
    <property type="entry name" value="Pectin_lyase_fold/virulence"/>
</dbReference>
<proteinExistence type="inferred from homology"/>
<feature type="signal peptide" evidence="5">
    <location>
        <begin position="1"/>
        <end position="24"/>
    </location>
</feature>
<evidence type="ECO:0000313" key="6">
    <source>
        <dbReference type="EMBL" id="KAJ8891349.1"/>
    </source>
</evidence>
<dbReference type="SMART" id="SM00710">
    <property type="entry name" value="PbH1"/>
    <property type="match status" value="5"/>
</dbReference>
<dbReference type="Pfam" id="PF00295">
    <property type="entry name" value="Glyco_hydro_28"/>
    <property type="match status" value="1"/>
</dbReference>
<sequence length="413" mass="44732">MQQPHPRTFVAVVAILALIHVGTARDLRNVTEPKNPEVCTRLTASGGDDSEAIQKALDSCDKGKAVALVKGTFYSGPLDIPSGVSILVEEKVTLKALTDPKLYDVGANTCGTLNDYGVGCKAFINMYQAHGSGIYGKGTIDGQGNVTMTGKNESWYQLAHDALLGGTYQNNPPLIQINNSVDITLYQITLLNSAYFTVRVYETNGLTVWGLTILAPYYARNTDGVGPVGCQNVTIVHNFISIGDDNVVVKALTAPSRYISIYNNHFETGNGMSIGSEVNYGASHVTVANLTLNGSTNGVHVKSNMFRGGHITRASFSNICIINVQKPIHVDMEYMNLTGNRIPEFHDITFNNIKVLTKGRFIFHGLSESNPAWVRLRDVHIKNGSVWLTSNARMTGAPMLDATGDLCPYQGNS</sequence>
<evidence type="ECO:0000256" key="2">
    <source>
        <dbReference type="ARBA" id="ARBA00022801"/>
    </source>
</evidence>
<dbReference type="Proteomes" id="UP001159363">
    <property type="component" value="Chromosome 3"/>
</dbReference>
<evidence type="ECO:0000256" key="4">
    <source>
        <dbReference type="RuleBase" id="RU361169"/>
    </source>
</evidence>
<keyword evidence="7" id="KW-1185">Reference proteome</keyword>
<protein>
    <recommendedName>
        <fullName evidence="8">Glycoside hydrolase family 28</fullName>
    </recommendedName>
</protein>
<dbReference type="InterPro" id="IPR051801">
    <property type="entry name" value="GH28_Enzymes"/>
</dbReference>
<dbReference type="PANTHER" id="PTHR31339">
    <property type="entry name" value="PECTIN LYASE-RELATED"/>
    <property type="match status" value="1"/>
</dbReference>
<evidence type="ECO:0000256" key="1">
    <source>
        <dbReference type="ARBA" id="ARBA00008834"/>
    </source>
</evidence>
<dbReference type="EMBL" id="JARBHB010000003">
    <property type="protein sequence ID" value="KAJ8891349.1"/>
    <property type="molecule type" value="Genomic_DNA"/>
</dbReference>
<dbReference type="Gene3D" id="2.160.20.10">
    <property type="entry name" value="Single-stranded right-handed beta-helix, Pectin lyase-like"/>
    <property type="match status" value="1"/>
</dbReference>
<dbReference type="InterPro" id="IPR000743">
    <property type="entry name" value="Glyco_hydro_28"/>
</dbReference>
<dbReference type="SUPFAM" id="SSF51126">
    <property type="entry name" value="Pectin lyase-like"/>
    <property type="match status" value="1"/>
</dbReference>
<gene>
    <name evidence="6" type="ORF">PR048_010865</name>
</gene>
<feature type="chain" id="PRO_5045161704" description="Glycoside hydrolase family 28" evidence="5">
    <location>
        <begin position="25"/>
        <end position="413"/>
    </location>
</feature>
<evidence type="ECO:0000256" key="3">
    <source>
        <dbReference type="ARBA" id="ARBA00023295"/>
    </source>
</evidence>
<evidence type="ECO:0000256" key="5">
    <source>
        <dbReference type="SAM" id="SignalP"/>
    </source>
</evidence>
<keyword evidence="3 4" id="KW-0326">Glycosidase</keyword>
<dbReference type="PANTHER" id="PTHR31339:SF9">
    <property type="entry name" value="PLASMIN AND FIBRONECTIN-BINDING PROTEIN A"/>
    <property type="match status" value="1"/>
</dbReference>
<evidence type="ECO:0008006" key="8">
    <source>
        <dbReference type="Google" id="ProtNLM"/>
    </source>
</evidence>
<comment type="caution">
    <text evidence="6">The sequence shown here is derived from an EMBL/GenBank/DDBJ whole genome shotgun (WGS) entry which is preliminary data.</text>
</comment>